<gene>
    <name evidence="3" type="ORF">Pma05_79090</name>
</gene>
<reference evidence="3 4" key="1">
    <citation type="submission" date="2021-01" db="EMBL/GenBank/DDBJ databases">
        <title>Whole genome shotgun sequence of Plantactinospora mayteni NBRC 109088.</title>
        <authorList>
            <person name="Komaki H."/>
            <person name="Tamura T."/>
        </authorList>
    </citation>
    <scope>NUCLEOTIDE SEQUENCE [LARGE SCALE GENOMIC DNA]</scope>
    <source>
        <strain evidence="3 4">NBRC 109088</strain>
    </source>
</reference>
<dbReference type="InterPro" id="IPR006311">
    <property type="entry name" value="TAT_signal"/>
</dbReference>
<dbReference type="Pfam" id="PF12680">
    <property type="entry name" value="SnoaL_2"/>
    <property type="match status" value="1"/>
</dbReference>
<dbReference type="InterPro" id="IPR037401">
    <property type="entry name" value="SnoaL-like"/>
</dbReference>
<sequence length="178" mass="19302">MMKDSATQHSRRVLLTAGVAGGLTALAGAGAASAAPAERAGGRGPGKPGEEGRNRAAVLHAFARQNAGGDIYEILHDDVRWTIVNGRTYTSKAEFLAEGSAPILDRLASILRMTIKDMWTDGDTVITRFEGDATATDGVDYHNEYCWIWQMRGGKVVRCHAFLDMIAVRELIERVELT</sequence>
<evidence type="ECO:0000256" key="1">
    <source>
        <dbReference type="SAM" id="SignalP"/>
    </source>
</evidence>
<dbReference type="RefSeq" id="WP_203862612.1">
    <property type="nucleotide sequence ID" value="NZ_BAAAZQ010000039.1"/>
</dbReference>
<evidence type="ECO:0000313" key="4">
    <source>
        <dbReference type="Proteomes" id="UP000621500"/>
    </source>
</evidence>
<dbReference type="Proteomes" id="UP000621500">
    <property type="component" value="Unassembled WGS sequence"/>
</dbReference>
<dbReference type="Gene3D" id="3.10.450.50">
    <property type="match status" value="1"/>
</dbReference>
<feature type="chain" id="PRO_5046028477" description="SnoaL-like domain-containing protein" evidence="1">
    <location>
        <begin position="35"/>
        <end position="178"/>
    </location>
</feature>
<protein>
    <recommendedName>
        <fullName evidence="2">SnoaL-like domain-containing protein</fullName>
    </recommendedName>
</protein>
<keyword evidence="4" id="KW-1185">Reference proteome</keyword>
<dbReference type="PANTHER" id="PTHR41252">
    <property type="entry name" value="BLR2505 PROTEIN"/>
    <property type="match status" value="1"/>
</dbReference>
<accession>A0ABQ4F395</accession>
<comment type="caution">
    <text evidence="3">The sequence shown here is derived from an EMBL/GenBank/DDBJ whole genome shotgun (WGS) entry which is preliminary data.</text>
</comment>
<dbReference type="PROSITE" id="PS51318">
    <property type="entry name" value="TAT"/>
    <property type="match status" value="1"/>
</dbReference>
<dbReference type="SUPFAM" id="SSF54427">
    <property type="entry name" value="NTF2-like"/>
    <property type="match status" value="1"/>
</dbReference>
<dbReference type="PANTHER" id="PTHR41252:SF1">
    <property type="entry name" value="BLR2505 PROTEIN"/>
    <property type="match status" value="1"/>
</dbReference>
<evidence type="ECO:0000259" key="2">
    <source>
        <dbReference type="Pfam" id="PF12680"/>
    </source>
</evidence>
<dbReference type="EMBL" id="BONX01000069">
    <property type="protein sequence ID" value="GIH01337.1"/>
    <property type="molecule type" value="Genomic_DNA"/>
</dbReference>
<feature type="domain" description="SnoaL-like" evidence="2">
    <location>
        <begin position="58"/>
        <end position="158"/>
    </location>
</feature>
<organism evidence="3 4">
    <name type="scientific">Plantactinospora mayteni</name>
    <dbReference type="NCBI Taxonomy" id="566021"/>
    <lineage>
        <taxon>Bacteria</taxon>
        <taxon>Bacillati</taxon>
        <taxon>Actinomycetota</taxon>
        <taxon>Actinomycetes</taxon>
        <taxon>Micromonosporales</taxon>
        <taxon>Micromonosporaceae</taxon>
        <taxon>Plantactinospora</taxon>
    </lineage>
</organism>
<dbReference type="InterPro" id="IPR032710">
    <property type="entry name" value="NTF2-like_dom_sf"/>
</dbReference>
<keyword evidence="1" id="KW-0732">Signal</keyword>
<evidence type="ECO:0000313" key="3">
    <source>
        <dbReference type="EMBL" id="GIH01337.1"/>
    </source>
</evidence>
<proteinExistence type="predicted"/>
<name>A0ABQ4F395_9ACTN</name>
<feature type="signal peptide" evidence="1">
    <location>
        <begin position="1"/>
        <end position="34"/>
    </location>
</feature>